<organism evidence="1 2">
    <name type="scientific">Sinorhizobium chiapasense</name>
    <dbReference type="NCBI Taxonomy" id="501572"/>
    <lineage>
        <taxon>Bacteria</taxon>
        <taxon>Pseudomonadati</taxon>
        <taxon>Pseudomonadota</taxon>
        <taxon>Alphaproteobacteria</taxon>
        <taxon>Hyphomicrobiales</taxon>
        <taxon>Rhizobiaceae</taxon>
        <taxon>Sinorhizobium/Ensifer group</taxon>
        <taxon>Sinorhizobium</taxon>
    </lineage>
</organism>
<dbReference type="RefSeq" id="WP_331375563.1">
    <property type="nucleotide sequence ID" value="NZ_CP133151.1"/>
</dbReference>
<evidence type="ECO:0000313" key="2">
    <source>
        <dbReference type="Proteomes" id="UP001432360"/>
    </source>
</evidence>
<keyword evidence="1" id="KW-0614">Plasmid</keyword>
<name>A0ABZ2BGA7_9HYPH</name>
<accession>A0ABZ2BGA7</accession>
<geneLocation type="plasmid" evidence="1 2">
    <name>pSchITTGS70c</name>
</geneLocation>
<sequence length="116" mass="12998">MGQYGQVACHHSRTGQLIKKVSPVWRLTTVLSDTVLSPLLVRDTGLFRRALVWPQANPLKFNHSFFFCWVGQVGTSFETPSLRAGAADLHFVDDTAIDGKRTEVAQGDHHRRVRPS</sequence>
<dbReference type="Proteomes" id="UP001432360">
    <property type="component" value="Plasmid pSchITTGS70c"/>
</dbReference>
<protein>
    <submittedName>
        <fullName evidence="1">Uncharacterized protein</fullName>
    </submittedName>
</protein>
<gene>
    <name evidence="1" type="ORF">RB548_24590</name>
</gene>
<proteinExistence type="predicted"/>
<keyword evidence="2" id="KW-1185">Reference proteome</keyword>
<evidence type="ECO:0000313" key="1">
    <source>
        <dbReference type="EMBL" id="WVT06517.1"/>
    </source>
</evidence>
<reference evidence="1" key="1">
    <citation type="submission" date="2023-08" db="EMBL/GenBank/DDBJ databases">
        <title>Complete genome sequence of Sinorhizobium chiapanecum ITTG S70 isolated from Acaciella angustissima nodules in Chiapas-Mexico.</title>
        <authorList>
            <person name="Rincon-Rosales R."/>
            <person name="Rogel M.A."/>
            <person name="Rincon-Medina C.I."/>
            <person name="Guerrero G."/>
            <person name="Manzano-Gomez L.A."/>
            <person name="Lopez-Lopez A."/>
            <person name="Rincon Molina F.A."/>
            <person name="Martinez-Romero E."/>
        </authorList>
    </citation>
    <scope>NUCLEOTIDE SEQUENCE</scope>
    <source>
        <strain evidence="1">ITTG S70</strain>
        <plasmid evidence="1">pSchITTGS70c</plasmid>
    </source>
</reference>
<dbReference type="EMBL" id="CP133151">
    <property type="protein sequence ID" value="WVT06517.1"/>
    <property type="molecule type" value="Genomic_DNA"/>
</dbReference>